<name>A0A246K8B6_9SPHN</name>
<evidence type="ECO:0000313" key="2">
    <source>
        <dbReference type="EMBL" id="OWR01534.1"/>
    </source>
</evidence>
<evidence type="ECO:0000259" key="1">
    <source>
        <dbReference type="Pfam" id="PF06863"/>
    </source>
</evidence>
<dbReference type="PROSITE" id="PS51257">
    <property type="entry name" value="PROKAR_LIPOPROTEIN"/>
    <property type="match status" value="1"/>
</dbReference>
<dbReference type="Pfam" id="PF06863">
    <property type="entry name" value="DUF1254"/>
    <property type="match status" value="1"/>
</dbReference>
<dbReference type="InterPro" id="IPR037050">
    <property type="entry name" value="DUF1254_sf"/>
</dbReference>
<dbReference type="SUPFAM" id="SSF160935">
    <property type="entry name" value="VPA0735-like"/>
    <property type="match status" value="1"/>
</dbReference>
<proteinExistence type="predicted"/>
<accession>A0A246K8B6</accession>
<gene>
    <name evidence="2" type="ORF">CDQ91_03915</name>
</gene>
<keyword evidence="3" id="KW-1185">Reference proteome</keyword>
<dbReference type="Proteomes" id="UP000197097">
    <property type="component" value="Unassembled WGS sequence"/>
</dbReference>
<evidence type="ECO:0000313" key="3">
    <source>
        <dbReference type="Proteomes" id="UP000197097"/>
    </source>
</evidence>
<organism evidence="2 3">
    <name type="scientific">Sphingopyxis witflariensis</name>
    <dbReference type="NCBI Taxonomy" id="173675"/>
    <lineage>
        <taxon>Bacteria</taxon>
        <taxon>Pseudomonadati</taxon>
        <taxon>Pseudomonadota</taxon>
        <taxon>Alphaproteobacteria</taxon>
        <taxon>Sphingomonadales</taxon>
        <taxon>Sphingomonadaceae</taxon>
        <taxon>Sphingopyxis</taxon>
    </lineage>
</organism>
<comment type="caution">
    <text evidence="2">The sequence shown here is derived from an EMBL/GenBank/DDBJ whole genome shotgun (WGS) entry which is preliminary data.</text>
</comment>
<dbReference type="EMBL" id="NISJ01000001">
    <property type="protein sequence ID" value="OWR01534.1"/>
    <property type="molecule type" value="Genomic_DNA"/>
</dbReference>
<reference evidence="2 3" key="1">
    <citation type="journal article" date="2002" name="Int. J. Syst. Evol. Microbiol.">
        <title>Sphingopyxis witflariensis sp. nov., isolated from activated sludge.</title>
        <authorList>
            <person name="Kampfer P."/>
            <person name="Witzenberger R."/>
            <person name="Denner E.B."/>
            <person name="Busse H.J."/>
            <person name="Neef A."/>
        </authorList>
    </citation>
    <scope>NUCLEOTIDE SEQUENCE [LARGE SCALE GENOMIC DNA]</scope>
    <source>
        <strain evidence="2 3">DSM 14551</strain>
    </source>
</reference>
<sequence length="175" mass="18543">MRSWLGPLLFGLIVAVAAACAAIAAIPYGLMNVAIDRLGQGGINRMAYGNLANPDRQPVVRPSPDLAYSSCPYDLSAGPVAIDVAPVPGRYSSLSIFDAATDVIFVRNDVEAAGKPYRIIVAREGQAVPAGVETVRTDHDRGIALIRLLLKDPSEIGQLDAARRQSSCAMVTKLK</sequence>
<feature type="domain" description="DUF1254" evidence="1">
    <location>
        <begin position="43"/>
        <end position="168"/>
    </location>
</feature>
<dbReference type="OrthoDB" id="1346484at2"/>
<protein>
    <recommendedName>
        <fullName evidence="1">DUF1254 domain-containing protein</fullName>
    </recommendedName>
</protein>
<dbReference type="Gene3D" id="2.60.40.1610">
    <property type="entry name" value="Domain of unknown function DUF1254"/>
    <property type="match status" value="1"/>
</dbReference>
<dbReference type="AlphaFoldDB" id="A0A246K8B6"/>
<dbReference type="RefSeq" id="WP_088471344.1">
    <property type="nucleotide sequence ID" value="NZ_NISJ01000001.1"/>
</dbReference>
<dbReference type="InterPro" id="IPR010679">
    <property type="entry name" value="DUF1254"/>
</dbReference>